<gene>
    <name evidence="1" type="ORF">Gohar_000014</name>
</gene>
<comment type="caution">
    <text evidence="1">The sequence shown here is derived from an EMBL/GenBank/DDBJ whole genome shotgun (WGS) entry which is preliminary data.</text>
</comment>
<reference evidence="1 2" key="1">
    <citation type="journal article" date="2019" name="Genome Biol. Evol.">
        <title>Insights into the evolution of the New World diploid cottons (Gossypium, subgenus Houzingenia) based on genome sequencing.</title>
        <authorList>
            <person name="Grover C.E."/>
            <person name="Arick M.A. 2nd"/>
            <person name="Thrash A."/>
            <person name="Conover J.L."/>
            <person name="Sanders W.S."/>
            <person name="Peterson D.G."/>
            <person name="Frelichowski J.E."/>
            <person name="Scheffler J.A."/>
            <person name="Scheffler B.E."/>
            <person name="Wendel J.F."/>
        </authorList>
    </citation>
    <scope>NUCLEOTIDE SEQUENCE [LARGE SCALE GENOMIC DNA]</scope>
    <source>
        <strain evidence="1">0</strain>
        <tissue evidence="1">Leaf</tissue>
    </source>
</reference>
<evidence type="ECO:0000313" key="1">
    <source>
        <dbReference type="EMBL" id="MBA0819824.1"/>
    </source>
</evidence>
<accession>A0A7J9IDY8</accession>
<dbReference type="EMBL" id="JABFAD010331635">
    <property type="protein sequence ID" value="MBA0819824.1"/>
    <property type="molecule type" value="Genomic_DNA"/>
</dbReference>
<evidence type="ECO:0008006" key="3">
    <source>
        <dbReference type="Google" id="ProtNLM"/>
    </source>
</evidence>
<dbReference type="PANTHER" id="PTHR31286:SF173">
    <property type="entry name" value="DUF4283 DOMAIN-CONTAINING PROTEIN"/>
    <property type="match status" value="1"/>
</dbReference>
<dbReference type="AlphaFoldDB" id="A0A7J9IDY8"/>
<keyword evidence="2" id="KW-1185">Reference proteome</keyword>
<sequence length="259" mass="28857">FGFLSGAEANPLGDPNTKKVLFKESTSVLEDEMVVDTMTTPTLPWKDLVLGNKSDGQKVVDEINPLDKDFALQDGDVNKSNGIPSIDFLERIHQLLVEEMATSVVLKKEILWEIGGLIRKVTKLDFNTDNKGRGRYVRMAVYINIDRHLISQVLINGKIQKIEYENLPMVCFSCGRYGHNREVYSNRSPLSAILDVLLQSSGFASTSVEPSTAVEPSTGKENTTRGCWWSENPGANLVNPINLEGLKKGRKSRVQDFNL</sequence>
<dbReference type="OrthoDB" id="10347893at2759"/>
<dbReference type="InterPro" id="IPR040256">
    <property type="entry name" value="At4g02000-like"/>
</dbReference>
<dbReference type="PANTHER" id="PTHR31286">
    <property type="entry name" value="GLYCINE-RICH CELL WALL STRUCTURAL PROTEIN 1.8-LIKE"/>
    <property type="match status" value="1"/>
</dbReference>
<protein>
    <recommendedName>
        <fullName evidence="3">Zinc knuckle CX2CX4HX4C domain-containing protein</fullName>
    </recommendedName>
</protein>
<feature type="non-terminal residue" evidence="1">
    <location>
        <position position="1"/>
    </location>
</feature>
<proteinExistence type="predicted"/>
<dbReference type="Proteomes" id="UP000593560">
    <property type="component" value="Unassembled WGS sequence"/>
</dbReference>
<organism evidence="1 2">
    <name type="scientific">Gossypium harknessii</name>
    <dbReference type="NCBI Taxonomy" id="34285"/>
    <lineage>
        <taxon>Eukaryota</taxon>
        <taxon>Viridiplantae</taxon>
        <taxon>Streptophyta</taxon>
        <taxon>Embryophyta</taxon>
        <taxon>Tracheophyta</taxon>
        <taxon>Spermatophyta</taxon>
        <taxon>Magnoliopsida</taxon>
        <taxon>eudicotyledons</taxon>
        <taxon>Gunneridae</taxon>
        <taxon>Pentapetalae</taxon>
        <taxon>rosids</taxon>
        <taxon>malvids</taxon>
        <taxon>Malvales</taxon>
        <taxon>Malvaceae</taxon>
        <taxon>Malvoideae</taxon>
        <taxon>Gossypium</taxon>
    </lineage>
</organism>
<name>A0A7J9IDY8_9ROSI</name>
<evidence type="ECO:0000313" key="2">
    <source>
        <dbReference type="Proteomes" id="UP000593560"/>
    </source>
</evidence>